<accession>A0A7G9B464</accession>
<name>A0A7G9B464_9FIRM</name>
<evidence type="ECO:0000259" key="1">
    <source>
        <dbReference type="Pfam" id="PF12986"/>
    </source>
</evidence>
<dbReference type="RefSeq" id="WP_187332946.1">
    <property type="nucleotide sequence ID" value="NZ_CP060490.1"/>
</dbReference>
<dbReference type="AlphaFoldDB" id="A0A7G9B464"/>
<keyword evidence="3" id="KW-1185">Reference proteome</keyword>
<dbReference type="Pfam" id="PF12986">
    <property type="entry name" value="DUF3870"/>
    <property type="match status" value="1"/>
</dbReference>
<protein>
    <submittedName>
        <fullName evidence="2">DUF3870 domain-containing protein</fullName>
    </submittedName>
</protein>
<dbReference type="InterPro" id="IPR024617">
    <property type="entry name" value="DUF3870"/>
</dbReference>
<sequence length="107" mass="12014">MRYPEHSLLVVGMAKPSREDAIYSTHGEFYISLVLCRETGEILDMGCNTIVGVTAEFVRQLLVGKRLPEDLPTLEREIRARYFALTQKPLVAALKDASNRFCAARGQ</sequence>
<evidence type="ECO:0000313" key="2">
    <source>
        <dbReference type="EMBL" id="QNL44345.1"/>
    </source>
</evidence>
<feature type="domain" description="DUF3870" evidence="1">
    <location>
        <begin position="9"/>
        <end position="101"/>
    </location>
</feature>
<proteinExistence type="predicted"/>
<reference evidence="2 3" key="1">
    <citation type="submission" date="2020-08" db="EMBL/GenBank/DDBJ databases">
        <authorList>
            <person name="Liu C."/>
            <person name="Sun Q."/>
        </authorList>
    </citation>
    <scope>NUCLEOTIDE SEQUENCE [LARGE SCALE GENOMIC DNA]</scope>
    <source>
        <strain evidence="2 3">NSJ-62</strain>
    </source>
</reference>
<dbReference type="KEGG" id="ohi:H8790_13040"/>
<organism evidence="2 3">
    <name type="scientific">Oscillibacter hominis</name>
    <dbReference type="NCBI Taxonomy" id="2763056"/>
    <lineage>
        <taxon>Bacteria</taxon>
        <taxon>Bacillati</taxon>
        <taxon>Bacillota</taxon>
        <taxon>Clostridia</taxon>
        <taxon>Eubacteriales</taxon>
        <taxon>Oscillospiraceae</taxon>
        <taxon>Oscillibacter</taxon>
    </lineage>
</organism>
<evidence type="ECO:0000313" key="3">
    <source>
        <dbReference type="Proteomes" id="UP000515960"/>
    </source>
</evidence>
<gene>
    <name evidence="2" type="ORF">H8790_13040</name>
</gene>
<dbReference type="Proteomes" id="UP000515960">
    <property type="component" value="Chromosome"/>
</dbReference>
<dbReference type="EMBL" id="CP060490">
    <property type="protein sequence ID" value="QNL44345.1"/>
    <property type="molecule type" value="Genomic_DNA"/>
</dbReference>